<proteinExistence type="predicted"/>
<dbReference type="EMBL" id="AZFV01000022">
    <property type="protein sequence ID" value="KRM15473.1"/>
    <property type="molecule type" value="Genomic_DNA"/>
</dbReference>
<gene>
    <name evidence="1" type="ORF">FD31_GL001188</name>
</gene>
<comment type="caution">
    <text evidence="1">The sequence shown here is derived from an EMBL/GenBank/DDBJ whole genome shotgun (WGS) entry which is preliminary data.</text>
</comment>
<accession>A0A0R1WC92</accession>
<dbReference type="PATRIC" id="fig|1423774.3.peg.1235"/>
<keyword evidence="2" id="KW-1185">Reference proteome</keyword>
<evidence type="ECO:0000313" key="2">
    <source>
        <dbReference type="Proteomes" id="UP000051302"/>
    </source>
</evidence>
<sequence>MSIDVPFWEDEIVPKLLDGKNVIIATHAVTHYVLSLSTLKTSLMLTSWMLKWLLVNQLFMLG</sequence>
<name>A0A0R1WC92_9LACO</name>
<protein>
    <submittedName>
        <fullName evidence="1">Uncharacterized protein</fullName>
    </submittedName>
</protein>
<dbReference type="Proteomes" id="UP000051302">
    <property type="component" value="Unassembled WGS sequence"/>
</dbReference>
<dbReference type="AlphaFoldDB" id="A0A0R1WC92"/>
<dbReference type="STRING" id="1423774.FD31_GL001188"/>
<evidence type="ECO:0000313" key="1">
    <source>
        <dbReference type="EMBL" id="KRM15473.1"/>
    </source>
</evidence>
<organism evidence="1 2">
    <name type="scientific">Companilactobacillus nantensis DSM 16982</name>
    <dbReference type="NCBI Taxonomy" id="1423774"/>
    <lineage>
        <taxon>Bacteria</taxon>
        <taxon>Bacillati</taxon>
        <taxon>Bacillota</taxon>
        <taxon>Bacilli</taxon>
        <taxon>Lactobacillales</taxon>
        <taxon>Lactobacillaceae</taxon>
        <taxon>Companilactobacillus</taxon>
    </lineage>
</organism>
<reference evidence="1 2" key="1">
    <citation type="journal article" date="2015" name="Genome Announc.">
        <title>Expanding the biotechnology potential of lactobacilli through comparative genomics of 213 strains and associated genera.</title>
        <authorList>
            <person name="Sun Z."/>
            <person name="Harris H.M."/>
            <person name="McCann A."/>
            <person name="Guo C."/>
            <person name="Argimon S."/>
            <person name="Zhang W."/>
            <person name="Yang X."/>
            <person name="Jeffery I.B."/>
            <person name="Cooney J.C."/>
            <person name="Kagawa T.F."/>
            <person name="Liu W."/>
            <person name="Song Y."/>
            <person name="Salvetti E."/>
            <person name="Wrobel A."/>
            <person name="Rasinkangas P."/>
            <person name="Parkhill J."/>
            <person name="Rea M.C."/>
            <person name="O'Sullivan O."/>
            <person name="Ritari J."/>
            <person name="Douillard F.P."/>
            <person name="Paul Ross R."/>
            <person name="Yang R."/>
            <person name="Briner A.E."/>
            <person name="Felis G.E."/>
            <person name="de Vos W.M."/>
            <person name="Barrangou R."/>
            <person name="Klaenhammer T.R."/>
            <person name="Caufield P.W."/>
            <person name="Cui Y."/>
            <person name="Zhang H."/>
            <person name="O'Toole P.W."/>
        </authorList>
    </citation>
    <scope>NUCLEOTIDE SEQUENCE [LARGE SCALE GENOMIC DNA]</scope>
    <source>
        <strain evidence="1 2">DSM 16982</strain>
    </source>
</reference>